<accession>A0A8H4PXL8</accession>
<evidence type="ECO:0000256" key="1">
    <source>
        <dbReference type="ARBA" id="ARBA00022631"/>
    </source>
</evidence>
<comment type="caution">
    <text evidence="3">The sequence shown here is derived from an EMBL/GenBank/DDBJ whole genome shotgun (WGS) entry which is preliminary data.</text>
</comment>
<dbReference type="Proteomes" id="UP000557566">
    <property type="component" value="Unassembled WGS sequence"/>
</dbReference>
<dbReference type="InterPro" id="IPR018020">
    <property type="entry name" value="OHCU_decarboxylase"/>
</dbReference>
<dbReference type="PANTHER" id="PTHR37987:SF1">
    <property type="entry name" value="OXO-4-HYDROXY-4-CARBOXY-5-UREIDOIMIDAZOLINE DECARBOXYLASE DOMAIN-CONTAINING PROTEIN"/>
    <property type="match status" value="1"/>
</dbReference>
<evidence type="ECO:0000313" key="3">
    <source>
        <dbReference type="EMBL" id="KAF4512273.1"/>
    </source>
</evidence>
<organism evidence="3 4">
    <name type="scientific">Ophiocordyceps sinensis</name>
    <dbReference type="NCBI Taxonomy" id="72228"/>
    <lineage>
        <taxon>Eukaryota</taxon>
        <taxon>Fungi</taxon>
        <taxon>Dikarya</taxon>
        <taxon>Ascomycota</taxon>
        <taxon>Pezizomycotina</taxon>
        <taxon>Sordariomycetes</taxon>
        <taxon>Hypocreomycetidae</taxon>
        <taxon>Hypocreales</taxon>
        <taxon>Ophiocordycipitaceae</taxon>
        <taxon>Ophiocordyceps</taxon>
    </lineage>
</organism>
<dbReference type="Gene3D" id="1.10.3330.10">
    <property type="entry name" value="Oxo-4-hydroxy-4-carboxy-5-ureidoimidazoline decarboxylase"/>
    <property type="match status" value="1"/>
</dbReference>
<reference evidence="3 4" key="1">
    <citation type="journal article" date="2020" name="Genome Biol. Evol.">
        <title>A new high-quality draft genome assembly of the Chinese cordyceps Ophiocordyceps sinensis.</title>
        <authorList>
            <person name="Shu R."/>
            <person name="Zhang J."/>
            <person name="Meng Q."/>
            <person name="Zhang H."/>
            <person name="Zhou G."/>
            <person name="Li M."/>
            <person name="Wu P."/>
            <person name="Zhao Y."/>
            <person name="Chen C."/>
            <person name="Qin Q."/>
        </authorList>
    </citation>
    <scope>NUCLEOTIDE SEQUENCE [LARGE SCALE GENOMIC DNA]</scope>
    <source>
        <strain evidence="3 4">IOZ07</strain>
    </source>
</reference>
<evidence type="ECO:0000313" key="4">
    <source>
        <dbReference type="Proteomes" id="UP000557566"/>
    </source>
</evidence>
<dbReference type="EMBL" id="JAAVMX010000002">
    <property type="protein sequence ID" value="KAF4512273.1"/>
    <property type="molecule type" value="Genomic_DNA"/>
</dbReference>
<proteinExistence type="predicted"/>
<dbReference type="AlphaFoldDB" id="A0A8H4PXL8"/>
<dbReference type="Pfam" id="PF09349">
    <property type="entry name" value="OHCU_decarbox"/>
    <property type="match status" value="1"/>
</dbReference>
<feature type="domain" description="Oxo-4-hydroxy-4-carboxy-5-ureidoimidazoline decarboxylase" evidence="2">
    <location>
        <begin position="20"/>
        <end position="175"/>
    </location>
</feature>
<sequence>MAQQQPTSLPPIRGLRSRPGAAQTAALHLLFEPSPATHSTLLPVLQAADHASYPALIDACHAQLRSLAESAAAASPARTRLLSVLASHPRLGEKKLDSAQSVAEQANLGGEGDELAALNSEYEDRFPGLRYVVFVNGRARPEIMRDMRARIDAGDYASEVDAALQAMCDIAKDRASKLPVQDAV</sequence>
<dbReference type="InterPro" id="IPR036778">
    <property type="entry name" value="OHCU_decarboxylase_sf"/>
</dbReference>
<gene>
    <name evidence="3" type="ORF">G6O67_001438</name>
</gene>
<keyword evidence="4" id="KW-1185">Reference proteome</keyword>
<dbReference type="PANTHER" id="PTHR37987">
    <property type="entry name" value="CHROMOSOME 9, WHOLE GENOME SHOTGUN SEQUENCE"/>
    <property type="match status" value="1"/>
</dbReference>
<evidence type="ECO:0000259" key="2">
    <source>
        <dbReference type="Pfam" id="PF09349"/>
    </source>
</evidence>
<protein>
    <recommendedName>
        <fullName evidence="2">Oxo-4-hydroxy-4-carboxy-5-ureidoimidazoline decarboxylase domain-containing protein</fullName>
    </recommendedName>
</protein>
<keyword evidence="1" id="KW-0659">Purine metabolism</keyword>
<dbReference type="SUPFAM" id="SSF158694">
    <property type="entry name" value="UraD-Like"/>
    <property type="match status" value="1"/>
</dbReference>
<name>A0A8H4PXL8_9HYPO</name>
<dbReference type="GO" id="GO:0006144">
    <property type="term" value="P:purine nucleobase metabolic process"/>
    <property type="evidence" value="ECO:0007669"/>
    <property type="project" value="UniProtKB-KW"/>
</dbReference>